<dbReference type="KEGG" id="kpin:30175133"/>
<evidence type="ECO:0000313" key="3">
    <source>
        <dbReference type="Proteomes" id="UP000094020"/>
    </source>
</evidence>
<evidence type="ECO:0000313" key="2">
    <source>
        <dbReference type="EMBL" id="WWC68220.1"/>
    </source>
</evidence>
<evidence type="ECO:0000313" key="1">
    <source>
        <dbReference type="EMBL" id="OCF46990.1"/>
    </source>
</evidence>
<organism evidence="1">
    <name type="scientific">Kwoniella pini CBS 10737</name>
    <dbReference type="NCBI Taxonomy" id="1296096"/>
    <lineage>
        <taxon>Eukaryota</taxon>
        <taxon>Fungi</taxon>
        <taxon>Dikarya</taxon>
        <taxon>Basidiomycota</taxon>
        <taxon>Agaricomycotina</taxon>
        <taxon>Tremellomycetes</taxon>
        <taxon>Tremellales</taxon>
        <taxon>Cryptococcaceae</taxon>
        <taxon>Kwoniella</taxon>
    </lineage>
</organism>
<dbReference type="GeneID" id="30175133"/>
<reference evidence="2" key="2">
    <citation type="submission" date="2013-07" db="EMBL/GenBank/DDBJ databases">
        <authorList>
            <consortium name="The Broad Institute Genome Sequencing Platform"/>
            <person name="Cuomo C."/>
            <person name="Litvintseva A."/>
            <person name="Chen Y."/>
            <person name="Heitman J."/>
            <person name="Sun S."/>
            <person name="Springer D."/>
            <person name="Dromer F."/>
            <person name="Young S.K."/>
            <person name="Zeng Q."/>
            <person name="Gargeya S."/>
            <person name="Fitzgerald M."/>
            <person name="Abouelleil A."/>
            <person name="Alvarado L."/>
            <person name="Berlin A.M."/>
            <person name="Chapman S.B."/>
            <person name="Dewar J."/>
            <person name="Goldberg J."/>
            <person name="Griggs A."/>
            <person name="Gujja S."/>
            <person name="Hansen M."/>
            <person name="Howarth C."/>
            <person name="Imamovic A."/>
            <person name="Larimer J."/>
            <person name="McCowan C."/>
            <person name="Murphy C."/>
            <person name="Pearson M."/>
            <person name="Priest M."/>
            <person name="Roberts A."/>
            <person name="Saif S."/>
            <person name="Shea T."/>
            <person name="Sykes S."/>
            <person name="Wortman J."/>
            <person name="Nusbaum C."/>
            <person name="Birren B."/>
        </authorList>
    </citation>
    <scope>NUCLEOTIDE SEQUENCE</scope>
    <source>
        <strain evidence="2">CBS 10737</strain>
    </source>
</reference>
<proteinExistence type="predicted"/>
<reference evidence="1" key="1">
    <citation type="submission" date="2013-07" db="EMBL/GenBank/DDBJ databases">
        <title>The Genome Sequence of Cryptococcus pinus CBS10737.</title>
        <authorList>
            <consortium name="The Broad Institute Genome Sequencing Platform"/>
            <person name="Cuomo C."/>
            <person name="Litvintseva A."/>
            <person name="Chen Y."/>
            <person name="Heitman J."/>
            <person name="Sun S."/>
            <person name="Springer D."/>
            <person name="Dromer F."/>
            <person name="Young S.K."/>
            <person name="Zeng Q."/>
            <person name="Gargeya S."/>
            <person name="Fitzgerald M."/>
            <person name="Abouelleil A."/>
            <person name="Alvarado L."/>
            <person name="Berlin A.M."/>
            <person name="Chapman S.B."/>
            <person name="Dewar J."/>
            <person name="Goldberg J."/>
            <person name="Griggs A."/>
            <person name="Gujja S."/>
            <person name="Hansen M."/>
            <person name="Howarth C."/>
            <person name="Imamovic A."/>
            <person name="Larimer J."/>
            <person name="McCowan C."/>
            <person name="Murphy C."/>
            <person name="Pearson M."/>
            <person name="Priest M."/>
            <person name="Roberts A."/>
            <person name="Saif S."/>
            <person name="Shea T."/>
            <person name="Sykes S."/>
            <person name="Wortman J."/>
            <person name="Nusbaum C."/>
            <person name="Birren B."/>
        </authorList>
    </citation>
    <scope>NUCLEOTIDE SEQUENCE [LARGE SCALE GENOMIC DNA]</scope>
    <source>
        <strain evidence="1">CBS 10737</strain>
    </source>
</reference>
<dbReference type="Proteomes" id="UP000094020">
    <property type="component" value="Chromosome 2"/>
</dbReference>
<keyword evidence="3" id="KW-1185">Reference proteome</keyword>
<dbReference type="AlphaFoldDB" id="A0A1B9HUP8"/>
<dbReference type="RefSeq" id="XP_019008209.1">
    <property type="nucleotide sequence ID" value="XM_019158463.1"/>
</dbReference>
<reference evidence="1" key="3">
    <citation type="submission" date="2016-07" db="EMBL/GenBank/DDBJ databases">
        <title>Evolution of pathogenesis and genome organization in the Tremellales.</title>
        <authorList>
            <person name="Cuomo C."/>
            <person name="Litvintseva A."/>
            <person name="Heitman J."/>
            <person name="Chen Y."/>
            <person name="Sun S."/>
            <person name="Springer D."/>
            <person name="Dromer F."/>
            <person name="Young S."/>
            <person name="Zeng Q."/>
            <person name="Chapman S."/>
            <person name="Gujja S."/>
            <person name="Saif S."/>
            <person name="Birren B."/>
        </authorList>
    </citation>
    <scope>NUCLEOTIDE SEQUENCE</scope>
    <source>
        <strain evidence="1">CBS 10737</strain>
    </source>
</reference>
<reference evidence="2" key="4">
    <citation type="submission" date="2024-02" db="EMBL/GenBank/DDBJ databases">
        <title>Comparative genomics of Cryptococcus and Kwoniella reveals pathogenesis evolution and contrasting modes of karyotype evolution via chromosome fusion or intercentromeric recombination.</title>
        <authorList>
            <person name="Coelho M.A."/>
            <person name="David-Palma M."/>
            <person name="Shea T."/>
            <person name="Bowers K."/>
            <person name="McGinley-Smith S."/>
            <person name="Mohammad A.W."/>
            <person name="Gnirke A."/>
            <person name="Yurkov A.M."/>
            <person name="Nowrousian M."/>
            <person name="Sun S."/>
            <person name="Cuomo C.A."/>
            <person name="Heitman J."/>
        </authorList>
    </citation>
    <scope>NUCLEOTIDE SEQUENCE</scope>
    <source>
        <strain evidence="2">CBS 10737</strain>
    </source>
</reference>
<dbReference type="EMBL" id="CP144520">
    <property type="protein sequence ID" value="WWC68220.1"/>
    <property type="molecule type" value="Genomic_DNA"/>
</dbReference>
<protein>
    <submittedName>
        <fullName evidence="1">Uncharacterized protein</fullName>
    </submittedName>
</protein>
<name>A0A1B9HUP8_9TREE</name>
<dbReference type="EMBL" id="KV700117">
    <property type="protein sequence ID" value="OCF46990.1"/>
    <property type="molecule type" value="Genomic_DNA"/>
</dbReference>
<gene>
    <name evidence="1" type="ORF">I206_06764</name>
    <name evidence="2" type="ORF">I206_102143</name>
</gene>
<accession>A0A1B9HUP8</accession>
<sequence>MRRVRVDGTYQSLTTREILEGENLRAKIEAMECDGFPKDSSCSENSYISAINVKFDRPALCASCSVRSEGGYVPSEQSRTIRSPTRDGLEALTLTNSQILSDSSLMNSVQEIRCDICKTEWMLVDDQQRRFIWIRPQACRTCRSDKVRVKAVKEDWRSRNSPTSQT</sequence>